<protein>
    <submittedName>
        <fullName evidence="2">Uncharacterized protein</fullName>
    </submittedName>
</protein>
<accession>A0A9J6AYK4</accession>
<evidence type="ECO:0000256" key="1">
    <source>
        <dbReference type="SAM" id="SignalP"/>
    </source>
</evidence>
<comment type="caution">
    <text evidence="2">The sequence shown here is derived from an EMBL/GenBank/DDBJ whole genome shotgun (WGS) entry which is preliminary data.</text>
</comment>
<dbReference type="EMBL" id="JACXVP010000001">
    <property type="protein sequence ID" value="KAG5629489.1"/>
    <property type="molecule type" value="Genomic_DNA"/>
</dbReference>
<organism evidence="2 3">
    <name type="scientific">Solanum commersonii</name>
    <name type="common">Commerson's wild potato</name>
    <name type="synonym">Commerson's nightshade</name>
    <dbReference type="NCBI Taxonomy" id="4109"/>
    <lineage>
        <taxon>Eukaryota</taxon>
        <taxon>Viridiplantae</taxon>
        <taxon>Streptophyta</taxon>
        <taxon>Embryophyta</taxon>
        <taxon>Tracheophyta</taxon>
        <taxon>Spermatophyta</taxon>
        <taxon>Magnoliopsida</taxon>
        <taxon>eudicotyledons</taxon>
        <taxon>Gunneridae</taxon>
        <taxon>Pentapetalae</taxon>
        <taxon>asterids</taxon>
        <taxon>lamiids</taxon>
        <taxon>Solanales</taxon>
        <taxon>Solanaceae</taxon>
        <taxon>Solanoideae</taxon>
        <taxon>Solaneae</taxon>
        <taxon>Solanum</taxon>
    </lineage>
</organism>
<reference evidence="2 3" key="1">
    <citation type="submission" date="2020-09" db="EMBL/GenBank/DDBJ databases">
        <title>De no assembly of potato wild relative species, Solanum commersonii.</title>
        <authorList>
            <person name="Cho K."/>
        </authorList>
    </citation>
    <scope>NUCLEOTIDE SEQUENCE [LARGE SCALE GENOMIC DNA]</scope>
    <source>
        <strain evidence="2">LZ3.2</strain>
        <tissue evidence="2">Leaf</tissue>
    </source>
</reference>
<dbReference type="Proteomes" id="UP000824120">
    <property type="component" value="Chromosome 1"/>
</dbReference>
<keyword evidence="1" id="KW-0732">Signal</keyword>
<gene>
    <name evidence="2" type="ORF">H5410_001206</name>
</gene>
<evidence type="ECO:0000313" key="3">
    <source>
        <dbReference type="Proteomes" id="UP000824120"/>
    </source>
</evidence>
<evidence type="ECO:0000313" key="2">
    <source>
        <dbReference type="EMBL" id="KAG5629489.1"/>
    </source>
</evidence>
<dbReference type="AlphaFoldDB" id="A0A9J6AYK4"/>
<sequence length="118" mass="13547">MAPSFFALFLSLLLLGVYQEPMAFPTQILDIPQRLTFNDGKIRSIKNILSTLQIGGRFDLPLLEYHNIRHFRFSNVFNDELIIRYPFSDIVHGSRKVLHHRHLIEAKGSISTNAPGSR</sequence>
<dbReference type="OrthoDB" id="10286635at2759"/>
<keyword evidence="3" id="KW-1185">Reference proteome</keyword>
<feature type="chain" id="PRO_5039933137" evidence="1">
    <location>
        <begin position="20"/>
        <end position="118"/>
    </location>
</feature>
<feature type="signal peptide" evidence="1">
    <location>
        <begin position="1"/>
        <end position="19"/>
    </location>
</feature>
<proteinExistence type="predicted"/>
<name>A0A9J6AYK4_SOLCO</name>